<dbReference type="AlphaFoldDB" id="A0A9P4U036"/>
<dbReference type="EMBL" id="MU007027">
    <property type="protein sequence ID" value="KAF2432305.1"/>
    <property type="molecule type" value="Genomic_DNA"/>
</dbReference>
<dbReference type="InterPro" id="IPR006721">
    <property type="entry name" value="ATP_synth_F1_esu_mt"/>
</dbReference>
<sequence>MAFAWQAAGISYNRMLAIAARTVRRSLKDDKRIVAERRGEMELRFAKWDNGKQGENKSLATANQQAAVESAGKESS</sequence>
<dbReference type="GO" id="GO:0005743">
    <property type="term" value="C:mitochondrial inner membrane"/>
    <property type="evidence" value="ECO:0007669"/>
    <property type="project" value="InterPro"/>
</dbReference>
<evidence type="ECO:0000256" key="2">
    <source>
        <dbReference type="SAM" id="MobiDB-lite"/>
    </source>
</evidence>
<dbReference type="Gene3D" id="1.10.1620.20">
    <property type="entry name" value="ATP synthase, F1 complex, epsilon subunit superfamily, mitochondrial"/>
    <property type="match status" value="1"/>
</dbReference>
<dbReference type="Pfam" id="PF04627">
    <property type="entry name" value="ATP-synt_Eps"/>
    <property type="match status" value="1"/>
</dbReference>
<gene>
    <name evidence="3" type="ORF">EJ08DRAFT_732709</name>
</gene>
<dbReference type="PANTHER" id="PTHR12448">
    <property type="entry name" value="ATP SYNTHASE EPSILON CHAIN, MITOCHONDRIAL"/>
    <property type="match status" value="1"/>
</dbReference>
<comment type="similarity">
    <text evidence="1">Belongs to the eukaryotic ATPase epsilon family.</text>
</comment>
<dbReference type="PANTHER" id="PTHR12448:SF0">
    <property type="entry name" value="ATP SYNTHASE SUBUNIT EPSILON, MITOCHONDRIAL"/>
    <property type="match status" value="1"/>
</dbReference>
<feature type="region of interest" description="Disordered" evidence="2">
    <location>
        <begin position="53"/>
        <end position="76"/>
    </location>
</feature>
<organism evidence="3 4">
    <name type="scientific">Tothia fuscella</name>
    <dbReference type="NCBI Taxonomy" id="1048955"/>
    <lineage>
        <taxon>Eukaryota</taxon>
        <taxon>Fungi</taxon>
        <taxon>Dikarya</taxon>
        <taxon>Ascomycota</taxon>
        <taxon>Pezizomycotina</taxon>
        <taxon>Dothideomycetes</taxon>
        <taxon>Pleosporomycetidae</taxon>
        <taxon>Venturiales</taxon>
        <taxon>Cylindrosympodiaceae</taxon>
        <taxon>Tothia</taxon>
    </lineage>
</organism>
<dbReference type="Proteomes" id="UP000800235">
    <property type="component" value="Unassembled WGS sequence"/>
</dbReference>
<dbReference type="FunFam" id="1.10.1620.20:FF:000003">
    <property type="entry name" value="Mitochondrial ATP synthase epsilon chain domain-containing protein"/>
    <property type="match status" value="1"/>
</dbReference>
<comment type="caution">
    <text evidence="3">The sequence shown here is derived from an EMBL/GenBank/DDBJ whole genome shotgun (WGS) entry which is preliminary data.</text>
</comment>
<dbReference type="GO" id="GO:0042776">
    <property type="term" value="P:proton motive force-driven mitochondrial ATP synthesis"/>
    <property type="evidence" value="ECO:0007669"/>
    <property type="project" value="TreeGrafter"/>
</dbReference>
<dbReference type="OrthoDB" id="269124at2759"/>
<reference evidence="3" key="1">
    <citation type="journal article" date="2020" name="Stud. Mycol.">
        <title>101 Dothideomycetes genomes: a test case for predicting lifestyles and emergence of pathogens.</title>
        <authorList>
            <person name="Haridas S."/>
            <person name="Albert R."/>
            <person name="Binder M."/>
            <person name="Bloem J."/>
            <person name="Labutti K."/>
            <person name="Salamov A."/>
            <person name="Andreopoulos B."/>
            <person name="Baker S."/>
            <person name="Barry K."/>
            <person name="Bills G."/>
            <person name="Bluhm B."/>
            <person name="Cannon C."/>
            <person name="Castanera R."/>
            <person name="Culley D."/>
            <person name="Daum C."/>
            <person name="Ezra D."/>
            <person name="Gonzalez J."/>
            <person name="Henrissat B."/>
            <person name="Kuo A."/>
            <person name="Liang C."/>
            <person name="Lipzen A."/>
            <person name="Lutzoni F."/>
            <person name="Magnuson J."/>
            <person name="Mondo S."/>
            <person name="Nolan M."/>
            <person name="Ohm R."/>
            <person name="Pangilinan J."/>
            <person name="Park H.-J."/>
            <person name="Ramirez L."/>
            <person name="Alfaro M."/>
            <person name="Sun H."/>
            <person name="Tritt A."/>
            <person name="Yoshinaga Y."/>
            <person name="Zwiers L.-H."/>
            <person name="Turgeon B."/>
            <person name="Goodwin S."/>
            <person name="Spatafora J."/>
            <person name="Crous P."/>
            <person name="Grigoriev I."/>
        </authorList>
    </citation>
    <scope>NUCLEOTIDE SEQUENCE</scope>
    <source>
        <strain evidence="3">CBS 130266</strain>
    </source>
</reference>
<evidence type="ECO:0000313" key="4">
    <source>
        <dbReference type="Proteomes" id="UP000800235"/>
    </source>
</evidence>
<proteinExistence type="inferred from homology"/>
<feature type="compositionally biased region" description="Polar residues" evidence="2">
    <location>
        <begin position="56"/>
        <end position="70"/>
    </location>
</feature>
<name>A0A9P4U036_9PEZI</name>
<dbReference type="SUPFAM" id="SSF48690">
    <property type="entry name" value="Epsilon subunit of mitochondrial F1F0-ATP synthase"/>
    <property type="match status" value="1"/>
</dbReference>
<protein>
    <recommendedName>
        <fullName evidence="5">Mitochondrial ATP synthase epsilon chain domain-containing protein</fullName>
    </recommendedName>
</protein>
<dbReference type="InterPro" id="IPR036742">
    <property type="entry name" value="ATP_synth_F1_esu_sf_mt"/>
</dbReference>
<keyword evidence="4" id="KW-1185">Reference proteome</keyword>
<dbReference type="CDD" id="cd12153">
    <property type="entry name" value="F1-ATPase_epsilon"/>
    <property type="match status" value="1"/>
</dbReference>
<evidence type="ECO:0000313" key="3">
    <source>
        <dbReference type="EMBL" id="KAF2432305.1"/>
    </source>
</evidence>
<evidence type="ECO:0008006" key="5">
    <source>
        <dbReference type="Google" id="ProtNLM"/>
    </source>
</evidence>
<dbReference type="GO" id="GO:0046933">
    <property type="term" value="F:proton-transporting ATP synthase activity, rotational mechanism"/>
    <property type="evidence" value="ECO:0007669"/>
    <property type="project" value="InterPro"/>
</dbReference>
<accession>A0A9P4U036</accession>
<evidence type="ECO:0000256" key="1">
    <source>
        <dbReference type="ARBA" id="ARBA00009502"/>
    </source>
</evidence>
<dbReference type="GO" id="GO:0045259">
    <property type="term" value="C:proton-transporting ATP synthase complex"/>
    <property type="evidence" value="ECO:0007669"/>
    <property type="project" value="InterPro"/>
</dbReference>